<evidence type="ECO:0000313" key="4">
    <source>
        <dbReference type="Proteomes" id="UP000186535"/>
    </source>
</evidence>
<evidence type="ECO:0000259" key="1">
    <source>
        <dbReference type="Pfam" id="PF06527"/>
    </source>
</evidence>
<feature type="domain" description="TniQ" evidence="1">
    <location>
        <begin position="4"/>
        <end position="163"/>
    </location>
</feature>
<dbReference type="InterPro" id="IPR009492">
    <property type="entry name" value="TniQ"/>
</dbReference>
<dbReference type="Pfam" id="PF15978">
    <property type="entry name" value="TnsD"/>
    <property type="match status" value="1"/>
</dbReference>
<dbReference type="EMBL" id="MPON01000023">
    <property type="protein sequence ID" value="OKA32224.1"/>
    <property type="molecule type" value="Genomic_DNA"/>
</dbReference>
<organism evidence="3 4">
    <name type="scientific">Bacillus cereus</name>
    <dbReference type="NCBI Taxonomy" id="1396"/>
    <lineage>
        <taxon>Bacteria</taxon>
        <taxon>Bacillati</taxon>
        <taxon>Bacillota</taxon>
        <taxon>Bacilli</taxon>
        <taxon>Bacillales</taxon>
        <taxon>Bacillaceae</taxon>
        <taxon>Bacillus</taxon>
        <taxon>Bacillus cereus group</taxon>
    </lineage>
</organism>
<name>A0A1C4DH49_BACCE</name>
<dbReference type="PATRIC" id="fig|1396.533.peg.2961"/>
<dbReference type="AlphaFoldDB" id="A0A1C4DH49"/>
<gene>
    <name evidence="3" type="ORF">BJR07_28655</name>
</gene>
<dbReference type="RefSeq" id="WP_016117865.1">
    <property type="nucleotide sequence ID" value="NZ_CAKJVO010000002.1"/>
</dbReference>
<dbReference type="Proteomes" id="UP000186535">
    <property type="component" value="Unassembled WGS sequence"/>
</dbReference>
<reference evidence="3 4" key="1">
    <citation type="submission" date="2016-11" db="EMBL/GenBank/DDBJ databases">
        <title>Identification of Bacillus cereus isolated from egg-white.</title>
        <authorList>
            <person name="Soni A."/>
            <person name="Oey I."/>
            <person name="Silcock P."/>
            <person name="Bremer P."/>
        </authorList>
    </citation>
    <scope>NUCLEOTIDE SEQUENCE [LARGE SCALE GENOMIC DNA]</scope>
    <source>
        <strain evidence="3 4">NZAS03</strain>
    </source>
</reference>
<dbReference type="InterPro" id="IPR032750">
    <property type="entry name" value="TnsD_C"/>
</dbReference>
<evidence type="ECO:0000259" key="2">
    <source>
        <dbReference type="Pfam" id="PF15978"/>
    </source>
</evidence>
<evidence type="ECO:0000313" key="3">
    <source>
        <dbReference type="EMBL" id="OKA32224.1"/>
    </source>
</evidence>
<comment type="caution">
    <text evidence="3">The sequence shown here is derived from an EMBL/GenBank/DDBJ whole genome shotgun (WGS) entry which is preliminary data.</text>
</comment>
<sequence>MLKYFPKPYEEELFYSIVARYHFHGADIFKENTMKDLFKSTGMFLRFESISQHIKHLVDKVKLFSDSYTIDYFLDKHTMLPFVKAFKTKKWYENVLSKLNDEEVIKFNSTLYSSKKGDVKSKEHLYYCTECLKEQHQLYGEGYWNRLNQIPGVFVCIKHQVPLIKHPVNIVKIKNHNFIYPNPKNKHSHEVYFETKLMGELISIAQDIDYLLHKDFSSFSKEYYLEKYETLLKVNGIGYPMLKRHRRLSELIQDHYSPTLLEMLNSSFLINDRTSWIKYVLGEGGIYNCHPIRHILVMRCLCGTAKNFFEKEYAYEPFGKGPWICMNRLADHYLQKCVEKVEVSVHSLNREVQGDFVCSCGFVYRLREWEQNPLEVPYFNNRIMQKGHVWEREFNKLLSNQLTQKEIALRTNFSTNTIRKILDDREKITINISKQEKLVIGQRKKTLQYKQEWIKLRNEYPNYTRASLNILNRAAYAWLNKYDKSWLEEHSPSSLSGKNMSKKSVEEYHKEDLSYVEEAKKVIHEWEKYEEIRGKLIRKTYAAVSTILASYNKLAVKQNYPLLVGYISTLEESVQDFQKRRVRHQLDTRFKGKVVTLSEMIDSAGVKVAIKNGVGNIKEYVEKLVRDHNNENFILQEEKHGMNK</sequence>
<proteinExistence type="predicted"/>
<dbReference type="Pfam" id="PF06527">
    <property type="entry name" value="TniQ"/>
    <property type="match status" value="1"/>
</dbReference>
<protein>
    <submittedName>
        <fullName evidence="3">Transposase</fullName>
    </submittedName>
</protein>
<accession>A0A1C4DH49</accession>
<feature type="domain" description="Transposon Tn7 transposition protein TnsD C-terminal" evidence="2">
    <location>
        <begin position="204"/>
        <end position="553"/>
    </location>
</feature>